<evidence type="ECO:0000313" key="1">
    <source>
        <dbReference type="EMBL" id="UWZ86511.1"/>
    </source>
</evidence>
<dbReference type="AlphaFoldDB" id="A0A9J7BV23"/>
<gene>
    <name evidence="1" type="ORF">MOP44_11325</name>
</gene>
<dbReference type="KEGG" id="orp:MOP44_11325"/>
<dbReference type="Proteomes" id="UP001059380">
    <property type="component" value="Chromosome"/>
</dbReference>
<organism evidence="1 2">
    <name type="scientific">Occallatibacter riparius</name>
    <dbReference type="NCBI Taxonomy" id="1002689"/>
    <lineage>
        <taxon>Bacteria</taxon>
        <taxon>Pseudomonadati</taxon>
        <taxon>Acidobacteriota</taxon>
        <taxon>Terriglobia</taxon>
        <taxon>Terriglobales</taxon>
        <taxon>Acidobacteriaceae</taxon>
        <taxon>Occallatibacter</taxon>
    </lineage>
</organism>
<reference evidence="1" key="1">
    <citation type="submission" date="2021-04" db="EMBL/GenBank/DDBJ databases">
        <title>Phylogenetic analysis of Acidobacteriaceae.</title>
        <authorList>
            <person name="Qiu L."/>
            <person name="Zhang Q."/>
        </authorList>
    </citation>
    <scope>NUCLEOTIDE SEQUENCE</scope>
    <source>
        <strain evidence="1">DSM 25168</strain>
    </source>
</reference>
<evidence type="ECO:0000313" key="2">
    <source>
        <dbReference type="Proteomes" id="UP001059380"/>
    </source>
</evidence>
<dbReference type="EMBL" id="CP093313">
    <property type="protein sequence ID" value="UWZ86511.1"/>
    <property type="molecule type" value="Genomic_DNA"/>
</dbReference>
<keyword evidence="2" id="KW-1185">Reference proteome</keyword>
<dbReference type="RefSeq" id="WP_260796149.1">
    <property type="nucleotide sequence ID" value="NZ_CP093313.1"/>
</dbReference>
<proteinExistence type="predicted"/>
<protein>
    <submittedName>
        <fullName evidence="1">Energy transducer TonB</fullName>
    </submittedName>
</protein>
<dbReference type="Gene3D" id="3.30.1150.10">
    <property type="match status" value="1"/>
</dbReference>
<dbReference type="SUPFAM" id="SSF74653">
    <property type="entry name" value="TolA/TonB C-terminal domain"/>
    <property type="match status" value="1"/>
</dbReference>
<accession>A0A9J7BV23</accession>
<name>A0A9J7BV23_9BACT</name>
<sequence length="332" mass="36384">MGIDVLGADLGFGMPVVAFQIDGTGDHAHRKYQIYSLTKPARLLNTITGADSYEAADSDLDGQIEIWTDDAAALDGFEGVPLRSFDFAPTVVLRFEKKRLVDVSPEFSSYYDAQIAGLRGQLDPQDLAAFKSSDGALSMNISRSGDERHQLARTKIKVLEIVWAYLYSGRDSEAWSALQDMWPPQDLNRIRVALSDVRGRGILRGIDRASKATKHNRQVHVYDATGSSGATSHAVLNPNGGAPETSDYEPIVVQPKSILLRRPPPDEVEQLGASDAALELLVDSAGKVRSAKLLNGTDKRWIQASAGWHFIPALRDGKPVACRFRLSVWNLK</sequence>